<dbReference type="Proteomes" id="UP001152795">
    <property type="component" value="Unassembled WGS sequence"/>
</dbReference>
<accession>A0A7D9IJK3</accession>
<organism evidence="3 4">
    <name type="scientific">Paramuricea clavata</name>
    <name type="common">Red gorgonian</name>
    <name type="synonym">Violescent sea-whip</name>
    <dbReference type="NCBI Taxonomy" id="317549"/>
    <lineage>
        <taxon>Eukaryota</taxon>
        <taxon>Metazoa</taxon>
        <taxon>Cnidaria</taxon>
        <taxon>Anthozoa</taxon>
        <taxon>Octocorallia</taxon>
        <taxon>Malacalcyonacea</taxon>
        <taxon>Plexauridae</taxon>
        <taxon>Paramuricea</taxon>
    </lineage>
</organism>
<sequence>MSKRQQPSRGSMQEFAKSAQNTPNKVRNSENKIPKTSKKAMTSENPEEISKIDELYTMMKSVMAKLEMLDLINERILSVEQNVKSLTKSIEFAHTEVADLKEEMKQRKRTEAKILKENLPKRQETEANKDWDLRTVSRRNREIATEIIPRDEKSKSGKKQRERLVRDKLFINNVEFILDNS</sequence>
<feature type="compositionally biased region" description="Polar residues" evidence="2">
    <location>
        <begin position="1"/>
        <end position="11"/>
    </location>
</feature>
<feature type="coiled-coil region" evidence="1">
    <location>
        <begin position="83"/>
        <end position="110"/>
    </location>
</feature>
<keyword evidence="1" id="KW-0175">Coiled coil</keyword>
<proteinExistence type="predicted"/>
<gene>
    <name evidence="3" type="ORF">PACLA_8A038617</name>
</gene>
<comment type="caution">
    <text evidence="3">The sequence shown here is derived from an EMBL/GenBank/DDBJ whole genome shotgun (WGS) entry which is preliminary data.</text>
</comment>
<reference evidence="3" key="1">
    <citation type="submission" date="2020-04" db="EMBL/GenBank/DDBJ databases">
        <authorList>
            <person name="Alioto T."/>
            <person name="Alioto T."/>
            <person name="Gomez Garrido J."/>
        </authorList>
    </citation>
    <scope>NUCLEOTIDE SEQUENCE</scope>
    <source>
        <strain evidence="3">A484AB</strain>
    </source>
</reference>
<name>A0A7D9IJK3_PARCT</name>
<dbReference type="AlphaFoldDB" id="A0A7D9IJK3"/>
<evidence type="ECO:0000256" key="2">
    <source>
        <dbReference type="SAM" id="MobiDB-lite"/>
    </source>
</evidence>
<evidence type="ECO:0000256" key="1">
    <source>
        <dbReference type="SAM" id="Coils"/>
    </source>
</evidence>
<feature type="region of interest" description="Disordered" evidence="2">
    <location>
        <begin position="1"/>
        <end position="46"/>
    </location>
</feature>
<keyword evidence="4" id="KW-1185">Reference proteome</keyword>
<evidence type="ECO:0000313" key="4">
    <source>
        <dbReference type="Proteomes" id="UP001152795"/>
    </source>
</evidence>
<protein>
    <submittedName>
        <fullName evidence="3">Uncharacterized protein</fullName>
    </submittedName>
</protein>
<evidence type="ECO:0000313" key="3">
    <source>
        <dbReference type="EMBL" id="CAB4007183.1"/>
    </source>
</evidence>
<dbReference type="EMBL" id="CACRXK020005721">
    <property type="protein sequence ID" value="CAB4007183.1"/>
    <property type="molecule type" value="Genomic_DNA"/>
</dbReference>